<evidence type="ECO:0000256" key="3">
    <source>
        <dbReference type="ARBA" id="ARBA00022781"/>
    </source>
</evidence>
<evidence type="ECO:0000256" key="1">
    <source>
        <dbReference type="ARBA" id="ARBA00004370"/>
    </source>
</evidence>
<dbReference type="GO" id="GO:0045259">
    <property type="term" value="C:proton-transporting ATP synthase complex"/>
    <property type="evidence" value="ECO:0007669"/>
    <property type="project" value="UniProtKB-KW"/>
</dbReference>
<dbReference type="HAMAP" id="MF_01416">
    <property type="entry name" value="ATP_synth_delta_bact"/>
    <property type="match status" value="1"/>
</dbReference>
<evidence type="ECO:0000256" key="2">
    <source>
        <dbReference type="ARBA" id="ARBA00022448"/>
    </source>
</evidence>
<dbReference type="EMBL" id="LDRC01000047">
    <property type="protein sequence ID" value="KTR51693.1"/>
    <property type="molecule type" value="Genomic_DNA"/>
</dbReference>
<dbReference type="NCBIfam" id="NF009967">
    <property type="entry name" value="PRK13430.1"/>
    <property type="match status" value="1"/>
</dbReference>
<proteinExistence type="inferred from homology"/>
<dbReference type="Proteomes" id="UP000072763">
    <property type="component" value="Unassembled WGS sequence"/>
</dbReference>
<keyword evidence="7 8" id="KW-0066">ATP synthesis</keyword>
<keyword evidence="6 8" id="KW-0139">CF(1)</keyword>
<dbReference type="NCBIfam" id="TIGR01145">
    <property type="entry name" value="ATP_synt_delta"/>
    <property type="match status" value="1"/>
</dbReference>
<protein>
    <recommendedName>
        <fullName evidence="8">ATP synthase subunit delta</fullName>
    </recommendedName>
    <alternativeName>
        <fullName evidence="8">ATP synthase F(1) sector subunit delta</fullName>
    </alternativeName>
    <alternativeName>
        <fullName evidence="8">F-type ATPase subunit delta</fullName>
        <shortName evidence="8">F-ATPase subunit delta</shortName>
    </alternativeName>
</protein>
<name>A0A147DQA9_9MICO</name>
<evidence type="ECO:0000313" key="11">
    <source>
        <dbReference type="Proteomes" id="UP000072763"/>
    </source>
</evidence>
<dbReference type="STRING" id="465820.NS263_10595"/>
<gene>
    <name evidence="8" type="primary">atpH</name>
    <name evidence="9" type="ORF">NS263_10595</name>
    <name evidence="10" type="ORF">NS359_09120</name>
</gene>
<accession>A0A147DQA9</accession>
<organism evidence="10 11">
    <name type="scientific">Curtobacterium oceanosedimentum</name>
    <dbReference type="NCBI Taxonomy" id="465820"/>
    <lineage>
        <taxon>Bacteria</taxon>
        <taxon>Bacillati</taxon>
        <taxon>Actinomycetota</taxon>
        <taxon>Actinomycetes</taxon>
        <taxon>Micrococcales</taxon>
        <taxon>Microbacteriaceae</taxon>
        <taxon>Curtobacterium</taxon>
    </lineage>
</organism>
<dbReference type="GO" id="GO:0005886">
    <property type="term" value="C:plasma membrane"/>
    <property type="evidence" value="ECO:0007669"/>
    <property type="project" value="UniProtKB-SubCell"/>
</dbReference>
<dbReference type="PANTHER" id="PTHR11910">
    <property type="entry name" value="ATP SYNTHASE DELTA CHAIN"/>
    <property type="match status" value="1"/>
</dbReference>
<evidence type="ECO:0000256" key="6">
    <source>
        <dbReference type="ARBA" id="ARBA00023196"/>
    </source>
</evidence>
<dbReference type="InterPro" id="IPR020781">
    <property type="entry name" value="ATPase_OSCP/d_CS"/>
</dbReference>
<comment type="similarity">
    <text evidence="8">Belongs to the ATPase delta chain family.</text>
</comment>
<dbReference type="OrthoDB" id="5242917at2"/>
<keyword evidence="3 8" id="KW-0375">Hydrogen ion transport</keyword>
<comment type="function">
    <text evidence="8">This protein is part of the stalk that links CF(0) to CF(1). It either transmits conformational changes from CF(0) to CF(1) or is implicated in proton conduction.</text>
</comment>
<keyword evidence="12" id="KW-1185">Reference proteome</keyword>
<dbReference type="GO" id="GO:0046933">
    <property type="term" value="F:proton-transporting ATP synthase activity, rotational mechanism"/>
    <property type="evidence" value="ECO:0007669"/>
    <property type="project" value="UniProtKB-UniRule"/>
</dbReference>
<evidence type="ECO:0000256" key="8">
    <source>
        <dbReference type="HAMAP-Rule" id="MF_01416"/>
    </source>
</evidence>
<comment type="function">
    <text evidence="8">F(1)F(0) ATP synthase produces ATP from ADP in the presence of a proton or sodium gradient. F-type ATPases consist of two structural domains, F(1) containing the extramembraneous catalytic core and F(0) containing the membrane proton channel, linked together by a central stalk and a peripheral stalk. During catalysis, ATP synthesis in the catalytic domain of F(1) is coupled via a rotary mechanism of the central stalk subunits to proton translocation.</text>
</comment>
<reference evidence="11 12" key="1">
    <citation type="journal article" date="2016" name="Front. Microbiol.">
        <title>Genomic Resource of Rice Seed Associated Bacteria.</title>
        <authorList>
            <person name="Midha S."/>
            <person name="Bansal K."/>
            <person name="Sharma S."/>
            <person name="Kumar N."/>
            <person name="Patil P.P."/>
            <person name="Chaudhry V."/>
            <person name="Patil P.B."/>
        </authorList>
    </citation>
    <scope>NUCLEOTIDE SEQUENCE [LARGE SCALE GENOMIC DNA]</scope>
    <source>
        <strain evidence="9 12">NS263</strain>
        <strain evidence="10 11">NS359</strain>
    </source>
</reference>
<dbReference type="PROSITE" id="PS00389">
    <property type="entry name" value="ATPASE_DELTA"/>
    <property type="match status" value="1"/>
</dbReference>
<dbReference type="PATRIC" id="fig|465820.3.peg.2199"/>
<keyword evidence="2 8" id="KW-0813">Transport</keyword>
<evidence type="ECO:0000313" key="10">
    <source>
        <dbReference type="EMBL" id="KTR51693.1"/>
    </source>
</evidence>
<dbReference type="Proteomes" id="UP000078335">
    <property type="component" value="Unassembled WGS sequence"/>
</dbReference>
<dbReference type="EMBL" id="LDRB01000052">
    <property type="protein sequence ID" value="KTR39417.1"/>
    <property type="molecule type" value="Genomic_DNA"/>
</dbReference>
<keyword evidence="4 8" id="KW-0406">Ion transport</keyword>
<sequence>MRSATREALASTRAVLTDLGDAVQLDTGVEILAAGRAIAGAPQLLGLLADPTADVVGKKSVIDRVFGGQSDATRAVLTAVAGSRWSSQQDLLAGIEDAGIRAVARTASAETSIEAELFSFETAVRSDAALELALGTKLGSPSEKGALVQRLVGAKVSPQTTAILEHLVQQPRGRRIGEIVRDASRIVADQAGKVVATVITASPLSDGQAARVARGIAERYGKDVSVNQVVDPAVVGGVRVQVGGDVIDGTVSTRLSELRLQLAG</sequence>
<evidence type="ECO:0000256" key="7">
    <source>
        <dbReference type="ARBA" id="ARBA00023310"/>
    </source>
</evidence>
<keyword evidence="8" id="KW-1003">Cell membrane</keyword>
<dbReference type="Pfam" id="PF00213">
    <property type="entry name" value="OSCP"/>
    <property type="match status" value="1"/>
</dbReference>
<evidence type="ECO:0000313" key="12">
    <source>
        <dbReference type="Proteomes" id="UP000078335"/>
    </source>
</evidence>
<dbReference type="PRINTS" id="PR00125">
    <property type="entry name" value="ATPASEDELTA"/>
</dbReference>
<dbReference type="RefSeq" id="WP_058729234.1">
    <property type="nucleotide sequence ID" value="NZ_LDRB01000052.1"/>
</dbReference>
<comment type="caution">
    <text evidence="10">The sequence shown here is derived from an EMBL/GenBank/DDBJ whole genome shotgun (WGS) entry which is preliminary data.</text>
</comment>
<evidence type="ECO:0000313" key="9">
    <source>
        <dbReference type="EMBL" id="KTR39417.1"/>
    </source>
</evidence>
<dbReference type="AlphaFoldDB" id="A0A147DQA9"/>
<keyword evidence="5 8" id="KW-0472">Membrane</keyword>
<comment type="subcellular location">
    <subcellularLocation>
        <location evidence="8">Cell membrane</location>
        <topology evidence="8">Peripheral membrane protein</topology>
    </subcellularLocation>
    <subcellularLocation>
        <location evidence="1">Membrane</location>
    </subcellularLocation>
</comment>
<evidence type="ECO:0000256" key="5">
    <source>
        <dbReference type="ARBA" id="ARBA00023136"/>
    </source>
</evidence>
<evidence type="ECO:0000256" key="4">
    <source>
        <dbReference type="ARBA" id="ARBA00023065"/>
    </source>
</evidence>
<dbReference type="InterPro" id="IPR000711">
    <property type="entry name" value="ATPase_OSCP/dsu"/>
</dbReference>